<dbReference type="EMBL" id="BARS01043901">
    <property type="protein sequence ID" value="GAG30397.1"/>
    <property type="molecule type" value="Genomic_DNA"/>
</dbReference>
<name>X0X4Q4_9ZZZZ</name>
<comment type="caution">
    <text evidence="1">The sequence shown here is derived from an EMBL/GenBank/DDBJ whole genome shotgun (WGS) entry which is preliminary data.</text>
</comment>
<evidence type="ECO:0008006" key="2">
    <source>
        <dbReference type="Google" id="ProtNLM"/>
    </source>
</evidence>
<sequence>KPCVIIGGGPCLKNFNWELLTGWRTIGVNRAYEQFTPTVSFSMDTRFLMWVRSGRYGKGSADRFANLKSYKVWLITYPASLPKDIFIVPAKGGYTEGHYALSKKMTKGLGHGNNSGYGALNLAICLGANPVYLLGYSMKHAVWVDKDGKAWTKTHWHEGHPMPQYKDTVEKFIHYYDHAAPKIKDWGIDVINLSKIKDTNLRCFPIKDPREILGT</sequence>
<reference evidence="1" key="1">
    <citation type="journal article" date="2014" name="Front. Microbiol.">
        <title>High frequency of phylogenetically diverse reductive dehalogenase-homologous genes in deep subseafloor sedimentary metagenomes.</title>
        <authorList>
            <person name="Kawai M."/>
            <person name="Futagami T."/>
            <person name="Toyoda A."/>
            <person name="Takaki Y."/>
            <person name="Nishi S."/>
            <person name="Hori S."/>
            <person name="Arai W."/>
            <person name="Tsubouchi T."/>
            <person name="Morono Y."/>
            <person name="Uchiyama I."/>
            <person name="Ito T."/>
            <person name="Fujiyama A."/>
            <person name="Inagaki F."/>
            <person name="Takami H."/>
        </authorList>
    </citation>
    <scope>NUCLEOTIDE SEQUENCE</scope>
    <source>
        <strain evidence="1">Expedition CK06-06</strain>
    </source>
</reference>
<gene>
    <name evidence="1" type="ORF">S01H1_66400</name>
</gene>
<dbReference type="AlphaFoldDB" id="X0X4Q4"/>
<organism evidence="1">
    <name type="scientific">marine sediment metagenome</name>
    <dbReference type="NCBI Taxonomy" id="412755"/>
    <lineage>
        <taxon>unclassified sequences</taxon>
        <taxon>metagenomes</taxon>
        <taxon>ecological metagenomes</taxon>
    </lineage>
</organism>
<feature type="non-terminal residue" evidence="1">
    <location>
        <position position="1"/>
    </location>
</feature>
<evidence type="ECO:0000313" key="1">
    <source>
        <dbReference type="EMBL" id="GAG30397.1"/>
    </source>
</evidence>
<proteinExistence type="predicted"/>
<protein>
    <recommendedName>
        <fullName evidence="2">DUF115 domain-containing protein</fullName>
    </recommendedName>
</protein>
<accession>X0X4Q4</accession>